<dbReference type="Gene3D" id="3.40.50.720">
    <property type="entry name" value="NAD(P)-binding Rossmann-like Domain"/>
    <property type="match status" value="1"/>
</dbReference>
<comment type="caution">
    <text evidence="2">The sequence shown here is derived from an EMBL/GenBank/DDBJ whole genome shotgun (WGS) entry which is preliminary data.</text>
</comment>
<keyword evidence="3" id="KW-1185">Reference proteome</keyword>
<name>A0A919MSN2_9ACTN</name>
<dbReference type="InterPro" id="IPR020843">
    <property type="entry name" value="ER"/>
</dbReference>
<dbReference type="SUPFAM" id="SSF50129">
    <property type="entry name" value="GroES-like"/>
    <property type="match status" value="1"/>
</dbReference>
<dbReference type="AlphaFoldDB" id="A0A919MSN2"/>
<dbReference type="InterPro" id="IPR002364">
    <property type="entry name" value="Quin_OxRdtase/zeta-crystal_CS"/>
</dbReference>
<dbReference type="InterPro" id="IPR036291">
    <property type="entry name" value="NAD(P)-bd_dom_sf"/>
</dbReference>
<dbReference type="GO" id="GO:0016491">
    <property type="term" value="F:oxidoreductase activity"/>
    <property type="evidence" value="ECO:0007669"/>
    <property type="project" value="InterPro"/>
</dbReference>
<evidence type="ECO:0000313" key="3">
    <source>
        <dbReference type="Proteomes" id="UP000636960"/>
    </source>
</evidence>
<dbReference type="InterPro" id="IPR013154">
    <property type="entry name" value="ADH-like_N"/>
</dbReference>
<sequence>MKAIRYRQHGGPDVLRYEDVDTPAPGPGQVLIRVAGTSYNPADSAIRAGWLPDVFPVELPHTPGVDVSGTVAELGPGVEGHRTGDRVIAFLPMTAPGAAAEFVLAPAGLLAPAPTGIPLTDAAALPAVALTAWQAIHEHAAVRPGQQVLIVGAGGGVGRYAVQFARLAGATVLGTAGPASVEAARSAGADRVLDHTADKVDEPVDVVFTTARLDDDGMAGLAALLRPGGVLVSVTSPVPAGARGLNMYVRSDAAQLAEISRLVGTGQVSVQVTERHPVAETAAVHRAAEEGRLHGKVVLYLNS</sequence>
<reference evidence="2" key="1">
    <citation type="submission" date="2021-01" db="EMBL/GenBank/DDBJ databases">
        <title>Whole genome shotgun sequence of Actinoplanes rishiriensis NBRC 108556.</title>
        <authorList>
            <person name="Komaki H."/>
            <person name="Tamura T."/>
        </authorList>
    </citation>
    <scope>NUCLEOTIDE SEQUENCE</scope>
    <source>
        <strain evidence="2">NBRC 108556</strain>
    </source>
</reference>
<protein>
    <submittedName>
        <fullName evidence="2">NADPH:quinone reductase</fullName>
    </submittedName>
</protein>
<dbReference type="Pfam" id="PF08240">
    <property type="entry name" value="ADH_N"/>
    <property type="match status" value="1"/>
</dbReference>
<gene>
    <name evidence="2" type="ORF">Ari01nite_58410</name>
</gene>
<dbReference type="RefSeq" id="WP_203785397.1">
    <property type="nucleotide sequence ID" value="NZ_BOMV01000061.1"/>
</dbReference>
<dbReference type="GO" id="GO:0008270">
    <property type="term" value="F:zinc ion binding"/>
    <property type="evidence" value="ECO:0007669"/>
    <property type="project" value="InterPro"/>
</dbReference>
<accession>A0A919MSN2</accession>
<organism evidence="2 3">
    <name type="scientific">Paractinoplanes rishiriensis</name>
    <dbReference type="NCBI Taxonomy" id="1050105"/>
    <lineage>
        <taxon>Bacteria</taxon>
        <taxon>Bacillati</taxon>
        <taxon>Actinomycetota</taxon>
        <taxon>Actinomycetes</taxon>
        <taxon>Micromonosporales</taxon>
        <taxon>Micromonosporaceae</taxon>
        <taxon>Paractinoplanes</taxon>
    </lineage>
</organism>
<dbReference type="SMART" id="SM00829">
    <property type="entry name" value="PKS_ER"/>
    <property type="match status" value="1"/>
</dbReference>
<dbReference type="InterPro" id="IPR011032">
    <property type="entry name" value="GroES-like_sf"/>
</dbReference>
<proteinExistence type="predicted"/>
<feature type="domain" description="Enoyl reductase (ER)" evidence="1">
    <location>
        <begin position="10"/>
        <end position="299"/>
    </location>
</feature>
<dbReference type="Gene3D" id="3.90.180.10">
    <property type="entry name" value="Medium-chain alcohol dehydrogenases, catalytic domain"/>
    <property type="match status" value="1"/>
</dbReference>
<dbReference type="InterPro" id="IPR052733">
    <property type="entry name" value="Chloroplast_QOR"/>
</dbReference>
<dbReference type="PANTHER" id="PTHR44013:SF1">
    <property type="entry name" value="ZINC-TYPE ALCOHOL DEHYDROGENASE-LIKE PROTEIN C16A3.02C"/>
    <property type="match status" value="1"/>
</dbReference>
<dbReference type="Pfam" id="PF13602">
    <property type="entry name" value="ADH_zinc_N_2"/>
    <property type="match status" value="1"/>
</dbReference>
<dbReference type="PANTHER" id="PTHR44013">
    <property type="entry name" value="ZINC-TYPE ALCOHOL DEHYDROGENASE-LIKE PROTEIN C16A3.02C"/>
    <property type="match status" value="1"/>
</dbReference>
<dbReference type="CDD" id="cd05289">
    <property type="entry name" value="MDR_like_2"/>
    <property type="match status" value="1"/>
</dbReference>
<dbReference type="PROSITE" id="PS01162">
    <property type="entry name" value="QOR_ZETA_CRYSTAL"/>
    <property type="match status" value="1"/>
</dbReference>
<evidence type="ECO:0000313" key="2">
    <source>
        <dbReference type="EMBL" id="GIE98376.1"/>
    </source>
</evidence>
<evidence type="ECO:0000259" key="1">
    <source>
        <dbReference type="SMART" id="SM00829"/>
    </source>
</evidence>
<dbReference type="Proteomes" id="UP000636960">
    <property type="component" value="Unassembled WGS sequence"/>
</dbReference>
<dbReference type="SUPFAM" id="SSF51735">
    <property type="entry name" value="NAD(P)-binding Rossmann-fold domains"/>
    <property type="match status" value="1"/>
</dbReference>
<dbReference type="EMBL" id="BOMV01000061">
    <property type="protein sequence ID" value="GIE98376.1"/>
    <property type="molecule type" value="Genomic_DNA"/>
</dbReference>